<dbReference type="InterPro" id="IPR018323">
    <property type="entry name" value="OM_lipoprot_carrier_LolA_Pbac"/>
</dbReference>
<evidence type="ECO:0000256" key="6">
    <source>
        <dbReference type="ARBA" id="ARBA00022729"/>
    </source>
</evidence>
<keyword evidence="9" id="KW-0143">Chaperone</keyword>
<dbReference type="PANTHER" id="PTHR35869:SF1">
    <property type="entry name" value="OUTER-MEMBRANE LIPOPROTEIN CARRIER PROTEIN"/>
    <property type="match status" value="1"/>
</dbReference>
<keyword evidence="7" id="KW-0574">Periplasm</keyword>
<evidence type="ECO:0000256" key="3">
    <source>
        <dbReference type="ARBA" id="ARBA00011245"/>
    </source>
</evidence>
<dbReference type="CDD" id="cd16325">
    <property type="entry name" value="LolA"/>
    <property type="match status" value="1"/>
</dbReference>
<dbReference type="NCBIfam" id="TIGR00547">
    <property type="entry name" value="lolA"/>
    <property type="match status" value="1"/>
</dbReference>
<dbReference type="Proteomes" id="UP001059380">
    <property type="component" value="Chromosome"/>
</dbReference>
<evidence type="ECO:0000256" key="8">
    <source>
        <dbReference type="ARBA" id="ARBA00022927"/>
    </source>
</evidence>
<comment type="subcellular location">
    <subcellularLocation>
        <location evidence="1">Periplasm</location>
    </subcellularLocation>
</comment>
<dbReference type="GO" id="GO:0042953">
    <property type="term" value="P:lipoprotein transport"/>
    <property type="evidence" value="ECO:0007669"/>
    <property type="project" value="InterPro"/>
</dbReference>
<dbReference type="Gene3D" id="2.50.20.10">
    <property type="entry name" value="Lipoprotein localisation LolA/LolB/LppX"/>
    <property type="match status" value="1"/>
</dbReference>
<reference evidence="10" key="1">
    <citation type="submission" date="2021-04" db="EMBL/GenBank/DDBJ databases">
        <title>Phylogenetic analysis of Acidobacteriaceae.</title>
        <authorList>
            <person name="Qiu L."/>
            <person name="Zhang Q."/>
        </authorList>
    </citation>
    <scope>NUCLEOTIDE SEQUENCE</scope>
    <source>
        <strain evidence="10">DSM 25168</strain>
    </source>
</reference>
<dbReference type="EMBL" id="CP093313">
    <property type="protein sequence ID" value="UWZ83246.1"/>
    <property type="molecule type" value="Genomic_DNA"/>
</dbReference>
<evidence type="ECO:0000256" key="7">
    <source>
        <dbReference type="ARBA" id="ARBA00022764"/>
    </source>
</evidence>
<keyword evidence="8" id="KW-0653">Protein transport</keyword>
<evidence type="ECO:0000256" key="1">
    <source>
        <dbReference type="ARBA" id="ARBA00004418"/>
    </source>
</evidence>
<organism evidence="10 11">
    <name type="scientific">Occallatibacter riparius</name>
    <dbReference type="NCBI Taxonomy" id="1002689"/>
    <lineage>
        <taxon>Bacteria</taxon>
        <taxon>Pseudomonadati</taxon>
        <taxon>Acidobacteriota</taxon>
        <taxon>Terriglobia</taxon>
        <taxon>Terriglobales</taxon>
        <taxon>Acidobacteriaceae</taxon>
        <taxon>Occallatibacter</taxon>
    </lineage>
</organism>
<dbReference type="PANTHER" id="PTHR35869">
    <property type="entry name" value="OUTER-MEMBRANE LIPOPROTEIN CARRIER PROTEIN"/>
    <property type="match status" value="1"/>
</dbReference>
<dbReference type="SUPFAM" id="SSF89392">
    <property type="entry name" value="Prokaryotic lipoproteins and lipoprotein localization factors"/>
    <property type="match status" value="1"/>
</dbReference>
<evidence type="ECO:0000256" key="5">
    <source>
        <dbReference type="ARBA" id="ARBA00022448"/>
    </source>
</evidence>
<evidence type="ECO:0000313" key="10">
    <source>
        <dbReference type="EMBL" id="UWZ83246.1"/>
    </source>
</evidence>
<name>A0A9J7BQM7_9BACT</name>
<dbReference type="AlphaFoldDB" id="A0A9J7BQM7"/>
<proteinExistence type="inferred from homology"/>
<accession>A0A9J7BQM7</accession>
<dbReference type="InterPro" id="IPR004564">
    <property type="entry name" value="OM_lipoprot_carrier_LolA-like"/>
</dbReference>
<dbReference type="RefSeq" id="WP_260792581.1">
    <property type="nucleotide sequence ID" value="NZ_CP093313.1"/>
</dbReference>
<dbReference type="GO" id="GO:0042597">
    <property type="term" value="C:periplasmic space"/>
    <property type="evidence" value="ECO:0007669"/>
    <property type="project" value="UniProtKB-SubCell"/>
</dbReference>
<keyword evidence="5" id="KW-0813">Transport</keyword>
<evidence type="ECO:0000313" key="11">
    <source>
        <dbReference type="Proteomes" id="UP001059380"/>
    </source>
</evidence>
<evidence type="ECO:0000256" key="9">
    <source>
        <dbReference type="ARBA" id="ARBA00023186"/>
    </source>
</evidence>
<evidence type="ECO:0000256" key="2">
    <source>
        <dbReference type="ARBA" id="ARBA00007615"/>
    </source>
</evidence>
<keyword evidence="10" id="KW-0449">Lipoprotein</keyword>
<sequence>MTEDSQSVRGGRLLLAAVALWAGLLAAPLPAQTPDAHTLAQKVDRHYNKLHSLKAGFVESYNGLGVKRTESGTLLLEKPGRMRWDYSSPAGKIFLLDGKYAWFYHQGDPQVQRMKAKELDDLRSPLRFLLGHTELEKEFNQLTLKPAANGEFTLTGVPKGQENRIQQVSLSVRPDGAITGIAIEEIDGAMTTFSFTNEAANTAVPPNSFRFTPPAGVPVIDGMPPV</sequence>
<comment type="subunit">
    <text evidence="3">Monomer.</text>
</comment>
<keyword evidence="11" id="KW-1185">Reference proteome</keyword>
<evidence type="ECO:0000256" key="4">
    <source>
        <dbReference type="ARBA" id="ARBA00014035"/>
    </source>
</evidence>
<dbReference type="Pfam" id="PF03548">
    <property type="entry name" value="LolA"/>
    <property type="match status" value="1"/>
</dbReference>
<keyword evidence="6" id="KW-0732">Signal</keyword>
<dbReference type="InterPro" id="IPR029046">
    <property type="entry name" value="LolA/LolB/LppX"/>
</dbReference>
<gene>
    <name evidence="10" type="primary">lolA</name>
    <name evidence="10" type="ORF">MOP44_22085</name>
</gene>
<comment type="similarity">
    <text evidence="2">Belongs to the LolA family.</text>
</comment>
<protein>
    <recommendedName>
        <fullName evidence="4">Outer-membrane lipoprotein carrier protein</fullName>
    </recommendedName>
</protein>
<dbReference type="KEGG" id="orp:MOP44_22085"/>